<comment type="caution">
    <text evidence="11">The sequence shown here is derived from an EMBL/GenBank/DDBJ whole genome shotgun (WGS) entry which is preliminary data.</text>
</comment>
<evidence type="ECO:0008006" key="13">
    <source>
        <dbReference type="Google" id="ProtNLM"/>
    </source>
</evidence>
<keyword evidence="4 9" id="KW-0349">Heme</keyword>
<protein>
    <recommendedName>
        <fullName evidence="13">O-methylsterigmatocystin oxidoreductase</fullName>
    </recommendedName>
</protein>
<dbReference type="GO" id="GO:0020037">
    <property type="term" value="F:heme binding"/>
    <property type="evidence" value="ECO:0007669"/>
    <property type="project" value="InterPro"/>
</dbReference>
<dbReference type="InterPro" id="IPR050364">
    <property type="entry name" value="Cytochrome_P450_fung"/>
</dbReference>
<dbReference type="PRINTS" id="PR00463">
    <property type="entry name" value="EP450I"/>
</dbReference>
<sequence length="518" mass="59191">MLPEGTRLSPADLCAALAIALGGGWAITRIYKKQRQLPLPPGPPEKSWLKGNGEEIPRTFVWLKYTEWNRKYGDIIHARAGSKHIIVVSSYEALIDLFENQGAHYSHRPRRYMAFLMGWENLAFFRSTYDERLRMFRRHMNLGFSKKAIGTYDEAQVRDVHLFLQRLVTNPEGFFEEAKWLFGRIVMRITYGYTVTGINDPYIKLAEDALQSLVIGVMGNHPVDTYPILRYLPEWLPGMKFKREAQEARGIAKRLANEPFNWTVKAMNEGIITPSFLSQVLEMNEDRNDSLDAIKWSAASMYSGGIHNTLAVLSNFIVAMMLHPEVASKGREEIDRVVGTERLPVISDRADLPYLDCILLETLRWHPVAPLGSPRSVHQDRVYKGYRIPAHSTIYCNIYAITRDEKIFPDPERFIPERFAENDTESIPLNPRNFVFGAGRRICPGNHIVDATIFLLVASILATMDISKPRDEQGNEVEPVVERAGFQTNQVIPFKFSITPRSDRALQLIEMAVMFESE</sequence>
<name>A0A8H2XJE9_9AGAM</name>
<keyword evidence="6 10" id="KW-0560">Oxidoreductase</keyword>
<keyword evidence="5 9" id="KW-0479">Metal-binding</keyword>
<dbReference type="InterPro" id="IPR002401">
    <property type="entry name" value="Cyt_P450_E_grp-I"/>
</dbReference>
<accession>A0A8H2XJE9</accession>
<organism evidence="11 12">
    <name type="scientific">Rhizoctonia solani</name>
    <dbReference type="NCBI Taxonomy" id="456999"/>
    <lineage>
        <taxon>Eukaryota</taxon>
        <taxon>Fungi</taxon>
        <taxon>Dikarya</taxon>
        <taxon>Basidiomycota</taxon>
        <taxon>Agaricomycotina</taxon>
        <taxon>Agaricomycetes</taxon>
        <taxon>Cantharellales</taxon>
        <taxon>Ceratobasidiaceae</taxon>
        <taxon>Rhizoctonia</taxon>
    </lineage>
</organism>
<keyword evidence="8 10" id="KW-0503">Monooxygenase</keyword>
<dbReference type="GO" id="GO:0016705">
    <property type="term" value="F:oxidoreductase activity, acting on paired donors, with incorporation or reduction of molecular oxygen"/>
    <property type="evidence" value="ECO:0007669"/>
    <property type="project" value="InterPro"/>
</dbReference>
<gene>
    <name evidence="11" type="ORF">RDB_LOCUS58358</name>
</gene>
<dbReference type="EMBL" id="CAJMWR010001385">
    <property type="protein sequence ID" value="CAE6424542.1"/>
    <property type="molecule type" value="Genomic_DNA"/>
</dbReference>
<dbReference type="Pfam" id="PF00067">
    <property type="entry name" value="p450"/>
    <property type="match status" value="1"/>
</dbReference>
<dbReference type="InterPro" id="IPR017972">
    <property type="entry name" value="Cyt_P450_CS"/>
</dbReference>
<dbReference type="Proteomes" id="UP000663840">
    <property type="component" value="Unassembled WGS sequence"/>
</dbReference>
<evidence type="ECO:0000256" key="8">
    <source>
        <dbReference type="ARBA" id="ARBA00023033"/>
    </source>
</evidence>
<dbReference type="CDD" id="cd11065">
    <property type="entry name" value="CYP64-like"/>
    <property type="match status" value="1"/>
</dbReference>
<proteinExistence type="inferred from homology"/>
<dbReference type="PRINTS" id="PR00385">
    <property type="entry name" value="P450"/>
</dbReference>
<dbReference type="SUPFAM" id="SSF48264">
    <property type="entry name" value="Cytochrome P450"/>
    <property type="match status" value="1"/>
</dbReference>
<evidence type="ECO:0000313" key="11">
    <source>
        <dbReference type="EMBL" id="CAE6424542.1"/>
    </source>
</evidence>
<dbReference type="PROSITE" id="PS00086">
    <property type="entry name" value="CYTOCHROME_P450"/>
    <property type="match status" value="1"/>
</dbReference>
<dbReference type="GO" id="GO:0005506">
    <property type="term" value="F:iron ion binding"/>
    <property type="evidence" value="ECO:0007669"/>
    <property type="project" value="InterPro"/>
</dbReference>
<dbReference type="InterPro" id="IPR001128">
    <property type="entry name" value="Cyt_P450"/>
</dbReference>
<feature type="binding site" description="axial binding residue" evidence="9">
    <location>
        <position position="443"/>
    </location>
    <ligand>
        <name>heme</name>
        <dbReference type="ChEBI" id="CHEBI:30413"/>
    </ligand>
    <ligandPart>
        <name>Fe</name>
        <dbReference type="ChEBI" id="CHEBI:18248"/>
    </ligandPart>
</feature>
<evidence type="ECO:0000256" key="2">
    <source>
        <dbReference type="ARBA" id="ARBA00005179"/>
    </source>
</evidence>
<keyword evidence="7 9" id="KW-0408">Iron</keyword>
<dbReference type="PANTHER" id="PTHR46300:SF7">
    <property type="entry name" value="P450, PUTATIVE (EUROFUNG)-RELATED"/>
    <property type="match status" value="1"/>
</dbReference>
<evidence type="ECO:0000256" key="3">
    <source>
        <dbReference type="ARBA" id="ARBA00010617"/>
    </source>
</evidence>
<dbReference type="PANTHER" id="PTHR46300">
    <property type="entry name" value="P450, PUTATIVE (EUROFUNG)-RELATED-RELATED"/>
    <property type="match status" value="1"/>
</dbReference>
<dbReference type="InterPro" id="IPR036396">
    <property type="entry name" value="Cyt_P450_sf"/>
</dbReference>
<reference evidence="11" key="1">
    <citation type="submission" date="2021-01" db="EMBL/GenBank/DDBJ databases">
        <authorList>
            <person name="Kaushik A."/>
        </authorList>
    </citation>
    <scope>NUCLEOTIDE SEQUENCE</scope>
    <source>
        <strain evidence="11">AG1-1A</strain>
    </source>
</reference>
<evidence type="ECO:0000256" key="10">
    <source>
        <dbReference type="RuleBase" id="RU000461"/>
    </source>
</evidence>
<evidence type="ECO:0000256" key="6">
    <source>
        <dbReference type="ARBA" id="ARBA00023002"/>
    </source>
</evidence>
<comment type="similarity">
    <text evidence="3 10">Belongs to the cytochrome P450 family.</text>
</comment>
<evidence type="ECO:0000256" key="4">
    <source>
        <dbReference type="ARBA" id="ARBA00022617"/>
    </source>
</evidence>
<dbReference type="Gene3D" id="1.10.630.10">
    <property type="entry name" value="Cytochrome P450"/>
    <property type="match status" value="1"/>
</dbReference>
<evidence type="ECO:0000256" key="7">
    <source>
        <dbReference type="ARBA" id="ARBA00023004"/>
    </source>
</evidence>
<evidence type="ECO:0000256" key="9">
    <source>
        <dbReference type="PIRSR" id="PIRSR602401-1"/>
    </source>
</evidence>
<dbReference type="AlphaFoldDB" id="A0A8H2XJE9"/>
<dbReference type="GO" id="GO:0004497">
    <property type="term" value="F:monooxygenase activity"/>
    <property type="evidence" value="ECO:0007669"/>
    <property type="project" value="UniProtKB-KW"/>
</dbReference>
<evidence type="ECO:0000256" key="1">
    <source>
        <dbReference type="ARBA" id="ARBA00001971"/>
    </source>
</evidence>
<comment type="cofactor">
    <cofactor evidence="1 9">
        <name>heme</name>
        <dbReference type="ChEBI" id="CHEBI:30413"/>
    </cofactor>
</comment>
<comment type="pathway">
    <text evidence="2">Secondary metabolite biosynthesis.</text>
</comment>
<evidence type="ECO:0000256" key="5">
    <source>
        <dbReference type="ARBA" id="ARBA00022723"/>
    </source>
</evidence>
<evidence type="ECO:0000313" key="12">
    <source>
        <dbReference type="Proteomes" id="UP000663840"/>
    </source>
</evidence>